<keyword evidence="4" id="KW-0460">Magnesium</keyword>
<dbReference type="PANTHER" id="PTHR12629:SF0">
    <property type="entry name" value="DIPHOSPHOINOSITOL-POLYPHOSPHATE DIPHOSPHATASE"/>
    <property type="match status" value="1"/>
</dbReference>
<name>A0ABU0BAY3_9HYPH</name>
<sequence length="169" mass="18886">MTDGRPLNQVAALPYRVTPAGEVEVLIMTSRETQRVVIPKGWPMKNRKDWKSAEIEARQEAGVVGEVGRKRLGQYLYWKRLDSHFALVKVSVYPLAVRRQLADWPERHERAQIWLPAEDAALLIDEPELGAIMVDFAQSRAARLLAASKPPRAGRPPRRAEASPSSAAG</sequence>
<proteinExistence type="predicted"/>
<accession>A0ABU0BAY3</accession>
<keyword evidence="2" id="KW-0479">Metal-binding</keyword>
<dbReference type="SUPFAM" id="SSF55811">
    <property type="entry name" value="Nudix"/>
    <property type="match status" value="1"/>
</dbReference>
<evidence type="ECO:0000256" key="2">
    <source>
        <dbReference type="ARBA" id="ARBA00022723"/>
    </source>
</evidence>
<evidence type="ECO:0000313" key="6">
    <source>
        <dbReference type="EMBL" id="MDQ0303002.1"/>
    </source>
</evidence>
<keyword evidence="3" id="KW-0378">Hydrolase</keyword>
<dbReference type="RefSeq" id="WP_307019731.1">
    <property type="nucleotide sequence ID" value="NZ_JAUSUI010000004.1"/>
</dbReference>
<comment type="caution">
    <text evidence="6">The sequence shown here is derived from an EMBL/GenBank/DDBJ whole genome shotgun (WGS) entry which is preliminary data.</text>
</comment>
<keyword evidence="7" id="KW-1185">Reference proteome</keyword>
<dbReference type="CDD" id="cd04666">
    <property type="entry name" value="NUDIX_DIPP2_like_Nudt4"/>
    <property type="match status" value="1"/>
</dbReference>
<dbReference type="EMBL" id="JAUSUI010000004">
    <property type="protein sequence ID" value="MDQ0303002.1"/>
    <property type="molecule type" value="Genomic_DNA"/>
</dbReference>
<feature type="region of interest" description="Disordered" evidence="5">
    <location>
        <begin position="147"/>
        <end position="169"/>
    </location>
</feature>
<evidence type="ECO:0008006" key="8">
    <source>
        <dbReference type="Google" id="ProtNLM"/>
    </source>
</evidence>
<evidence type="ECO:0000256" key="4">
    <source>
        <dbReference type="ARBA" id="ARBA00022842"/>
    </source>
</evidence>
<comment type="cofactor">
    <cofactor evidence="1">
        <name>Mg(2+)</name>
        <dbReference type="ChEBI" id="CHEBI:18420"/>
    </cofactor>
</comment>
<dbReference type="InterPro" id="IPR015797">
    <property type="entry name" value="NUDIX_hydrolase-like_dom_sf"/>
</dbReference>
<dbReference type="PANTHER" id="PTHR12629">
    <property type="entry name" value="DIPHOSPHOINOSITOL POLYPHOSPHATE PHOSPHOHYDROLASE"/>
    <property type="match status" value="1"/>
</dbReference>
<organism evidence="6 7">
    <name type="scientific">Ancylobacter polymorphus</name>
    <dbReference type="NCBI Taxonomy" id="223390"/>
    <lineage>
        <taxon>Bacteria</taxon>
        <taxon>Pseudomonadati</taxon>
        <taxon>Pseudomonadota</taxon>
        <taxon>Alphaproteobacteria</taxon>
        <taxon>Hyphomicrobiales</taxon>
        <taxon>Xanthobacteraceae</taxon>
        <taxon>Ancylobacter</taxon>
    </lineage>
</organism>
<evidence type="ECO:0000256" key="1">
    <source>
        <dbReference type="ARBA" id="ARBA00001946"/>
    </source>
</evidence>
<reference evidence="6 7" key="1">
    <citation type="submission" date="2023-07" db="EMBL/GenBank/DDBJ databases">
        <title>Genomic Encyclopedia of Type Strains, Phase IV (KMG-IV): sequencing the most valuable type-strain genomes for metagenomic binning, comparative biology and taxonomic classification.</title>
        <authorList>
            <person name="Goeker M."/>
        </authorList>
    </citation>
    <scope>NUCLEOTIDE SEQUENCE [LARGE SCALE GENOMIC DNA]</scope>
    <source>
        <strain evidence="6 7">DSM 2457</strain>
    </source>
</reference>
<evidence type="ECO:0000313" key="7">
    <source>
        <dbReference type="Proteomes" id="UP001224682"/>
    </source>
</evidence>
<dbReference type="Gene3D" id="3.90.79.10">
    <property type="entry name" value="Nucleoside Triphosphate Pyrophosphohydrolase"/>
    <property type="match status" value="1"/>
</dbReference>
<gene>
    <name evidence="6" type="ORF">J2S75_002032</name>
</gene>
<evidence type="ECO:0000256" key="3">
    <source>
        <dbReference type="ARBA" id="ARBA00022801"/>
    </source>
</evidence>
<dbReference type="InterPro" id="IPR047198">
    <property type="entry name" value="DDP-like_NUDIX"/>
</dbReference>
<dbReference type="Proteomes" id="UP001224682">
    <property type="component" value="Unassembled WGS sequence"/>
</dbReference>
<protein>
    <recommendedName>
        <fullName evidence="8">NUDIX hydrolase</fullName>
    </recommendedName>
</protein>
<evidence type="ECO:0000256" key="5">
    <source>
        <dbReference type="SAM" id="MobiDB-lite"/>
    </source>
</evidence>